<keyword evidence="4" id="KW-1185">Reference proteome</keyword>
<dbReference type="InterPro" id="IPR011990">
    <property type="entry name" value="TPR-like_helical_dom_sf"/>
</dbReference>
<feature type="repeat" description="PPR" evidence="2">
    <location>
        <begin position="296"/>
        <end position="330"/>
    </location>
</feature>
<dbReference type="PANTHER" id="PTHR47926">
    <property type="entry name" value="PENTATRICOPEPTIDE REPEAT-CONTAINING PROTEIN"/>
    <property type="match status" value="1"/>
</dbReference>
<dbReference type="Proteomes" id="UP001370490">
    <property type="component" value="Unassembled WGS sequence"/>
</dbReference>
<organism evidence="3 4">
    <name type="scientific">Dillenia turbinata</name>
    <dbReference type="NCBI Taxonomy" id="194707"/>
    <lineage>
        <taxon>Eukaryota</taxon>
        <taxon>Viridiplantae</taxon>
        <taxon>Streptophyta</taxon>
        <taxon>Embryophyta</taxon>
        <taxon>Tracheophyta</taxon>
        <taxon>Spermatophyta</taxon>
        <taxon>Magnoliopsida</taxon>
        <taxon>eudicotyledons</taxon>
        <taxon>Gunneridae</taxon>
        <taxon>Pentapetalae</taxon>
        <taxon>Dilleniales</taxon>
        <taxon>Dilleniaceae</taxon>
        <taxon>Dillenia</taxon>
    </lineage>
</organism>
<dbReference type="Pfam" id="PF01535">
    <property type="entry name" value="PPR"/>
    <property type="match status" value="1"/>
</dbReference>
<dbReference type="Pfam" id="PF13041">
    <property type="entry name" value="PPR_2"/>
    <property type="match status" value="3"/>
</dbReference>
<dbReference type="PROSITE" id="PS51375">
    <property type="entry name" value="PPR"/>
    <property type="match status" value="3"/>
</dbReference>
<dbReference type="FunFam" id="1.25.40.10:FF:000470">
    <property type="entry name" value="Pentatricopeptide repeat-containing protein At5g66520"/>
    <property type="match status" value="1"/>
</dbReference>
<feature type="repeat" description="PPR" evidence="2">
    <location>
        <begin position="94"/>
        <end position="128"/>
    </location>
</feature>
<dbReference type="AlphaFoldDB" id="A0AAN8Z8C1"/>
<dbReference type="SUPFAM" id="SSF48452">
    <property type="entry name" value="TPR-like"/>
    <property type="match status" value="1"/>
</dbReference>
<evidence type="ECO:0000313" key="3">
    <source>
        <dbReference type="EMBL" id="KAK6928532.1"/>
    </source>
</evidence>
<reference evidence="3 4" key="1">
    <citation type="submission" date="2023-12" db="EMBL/GenBank/DDBJ databases">
        <title>A high-quality genome assembly for Dillenia turbinata (Dilleniales).</title>
        <authorList>
            <person name="Chanderbali A."/>
        </authorList>
    </citation>
    <scope>NUCLEOTIDE SEQUENCE [LARGE SCALE GENOMIC DNA]</scope>
    <source>
        <strain evidence="3">LSX21</strain>
        <tissue evidence="3">Leaf</tissue>
    </source>
</reference>
<dbReference type="GO" id="GO:0003723">
    <property type="term" value="F:RNA binding"/>
    <property type="evidence" value="ECO:0007669"/>
    <property type="project" value="InterPro"/>
</dbReference>
<sequence length="478" mass="53277">MLPRKQQLFRRGLSVHCSLSLTPSPPPPKPPSLSILADRCKSMDQLKQIHAQMIVSSRIQDNFAASRLLSFCALTESGDLNYASKLFNCIEEPNSFMWNTMIRAYASGSQPSEALFLYIKMRFFEVVPGKHTYPFLLKACSNLGSILSSKQVHTHVLKSGLDLDLHVVNGLVRAYSVSKKIDYARRVFDEALERNLSIWTTMICGYAQNCCPDDALELFDEMIVQGFEPNGVTLASVLSACAQSGCLELGDQIRLFIKRKGMEVGVILGTALVHMYAKNGAISMAKELFDNLLVKNVVTWNAMICGLAAYGHVDEALTLFRGLEREQIEPNDRTFVGVLSACCHAGYLDVGRKIFDSMKSMYGIDPKIEHYGCMVDMLGRSGRVVEAEELMKSMTWKADVVILGALLAACKNHGNIEVAERVVEQILELEPHNHGVFVVLSNMYAEAGRWEEVSKLRKLMKKGNLKKIPGWSHVDDDN</sequence>
<name>A0AAN8Z8C1_9MAGN</name>
<evidence type="ECO:0000313" key="4">
    <source>
        <dbReference type="Proteomes" id="UP001370490"/>
    </source>
</evidence>
<protein>
    <submittedName>
        <fullName evidence="3">Pentatricopeptide repeat</fullName>
    </submittedName>
</protein>
<dbReference type="InterPro" id="IPR046960">
    <property type="entry name" value="PPR_At4g14850-like_plant"/>
</dbReference>
<accession>A0AAN8Z8C1</accession>
<dbReference type="GO" id="GO:0009451">
    <property type="term" value="P:RNA modification"/>
    <property type="evidence" value="ECO:0007669"/>
    <property type="project" value="InterPro"/>
</dbReference>
<dbReference type="InterPro" id="IPR002885">
    <property type="entry name" value="PPR_rpt"/>
</dbReference>
<dbReference type="Pfam" id="PF20431">
    <property type="entry name" value="E_motif"/>
    <property type="match status" value="1"/>
</dbReference>
<keyword evidence="1" id="KW-0677">Repeat</keyword>
<dbReference type="Gene3D" id="1.25.40.10">
    <property type="entry name" value="Tetratricopeptide repeat domain"/>
    <property type="match status" value="4"/>
</dbReference>
<dbReference type="InterPro" id="IPR046848">
    <property type="entry name" value="E_motif"/>
</dbReference>
<comment type="caution">
    <text evidence="3">The sequence shown here is derived from an EMBL/GenBank/DDBJ whole genome shotgun (WGS) entry which is preliminary data.</text>
</comment>
<feature type="repeat" description="PPR" evidence="2">
    <location>
        <begin position="195"/>
        <end position="229"/>
    </location>
</feature>
<proteinExistence type="predicted"/>
<dbReference type="NCBIfam" id="TIGR00756">
    <property type="entry name" value="PPR"/>
    <property type="match status" value="5"/>
</dbReference>
<evidence type="ECO:0000256" key="2">
    <source>
        <dbReference type="PROSITE-ProRule" id="PRU00708"/>
    </source>
</evidence>
<dbReference type="FunFam" id="1.25.40.10:FF:000090">
    <property type="entry name" value="Pentatricopeptide repeat-containing protein, chloroplastic"/>
    <property type="match status" value="1"/>
</dbReference>
<dbReference type="PANTHER" id="PTHR47926:SF393">
    <property type="entry name" value="REPEAT-CONTAINING PROTEIN, PUTATIVE-RELATED"/>
    <property type="match status" value="1"/>
</dbReference>
<gene>
    <name evidence="3" type="ORF">RJ641_007123</name>
</gene>
<evidence type="ECO:0000256" key="1">
    <source>
        <dbReference type="ARBA" id="ARBA00022737"/>
    </source>
</evidence>
<dbReference type="EMBL" id="JBAMMX010000014">
    <property type="protein sequence ID" value="KAK6928532.1"/>
    <property type="molecule type" value="Genomic_DNA"/>
</dbReference>